<accession>A0A377I7E6</accession>
<evidence type="ECO:0000313" key="1">
    <source>
        <dbReference type="EMBL" id="STO70960.1"/>
    </source>
</evidence>
<dbReference type="Pfam" id="PF06252">
    <property type="entry name" value="GemA"/>
    <property type="match status" value="1"/>
</dbReference>
<dbReference type="InterPro" id="IPR009363">
    <property type="entry name" value="Phage_Mu_Gp16"/>
</dbReference>
<name>A0A377I7E6_AVIPA</name>
<sequence length="157" mass="17713">MYTKPKYIQLIHIAKQKLGMDELAYRTMLAHLTGKNSTKQMTISELTKVLSELEGKGFRNTANKAVHSARKSKTTKPTIVDKIRVLWRAMHKQGIIRDGSDTALDQFARNIVNVELVKKGNNVLIMTVAGLNGDNKLATQVLERLKQWQKRVEGKNG</sequence>
<reference evidence="1 2" key="1">
    <citation type="submission" date="2018-06" db="EMBL/GenBank/DDBJ databases">
        <authorList>
            <consortium name="Pathogen Informatics"/>
            <person name="Doyle S."/>
        </authorList>
    </citation>
    <scope>NUCLEOTIDE SEQUENCE [LARGE SCALE GENOMIC DNA]</scope>
    <source>
        <strain evidence="1 2">NCTC11296</strain>
    </source>
</reference>
<dbReference type="EMBL" id="UGHK01000001">
    <property type="protein sequence ID" value="STO70960.1"/>
    <property type="molecule type" value="Genomic_DNA"/>
</dbReference>
<gene>
    <name evidence="1" type="ORF">NCTC11296_00880</name>
</gene>
<dbReference type="RefSeq" id="WP_017805338.1">
    <property type="nucleotide sequence ID" value="NZ_RQXP01000043.1"/>
</dbReference>
<proteinExistence type="predicted"/>
<dbReference type="Proteomes" id="UP000254465">
    <property type="component" value="Unassembled WGS sequence"/>
</dbReference>
<protein>
    <submittedName>
        <fullName evidence="1">Mu-like phage E16 protein</fullName>
    </submittedName>
</protein>
<organism evidence="1 2">
    <name type="scientific">Avibacterium paragallinarum</name>
    <name type="common">Haemophilus gallinarum</name>
    <dbReference type="NCBI Taxonomy" id="728"/>
    <lineage>
        <taxon>Bacteria</taxon>
        <taxon>Pseudomonadati</taxon>
        <taxon>Pseudomonadota</taxon>
        <taxon>Gammaproteobacteria</taxon>
        <taxon>Pasteurellales</taxon>
        <taxon>Pasteurellaceae</taxon>
        <taxon>Avibacterium</taxon>
    </lineage>
</organism>
<dbReference type="AlphaFoldDB" id="A0A377I7E6"/>
<evidence type="ECO:0000313" key="2">
    <source>
        <dbReference type="Proteomes" id="UP000254465"/>
    </source>
</evidence>